<comment type="subcellular location">
    <subcellularLocation>
        <location evidence="1">Cell membrane</location>
        <topology evidence="1">Multi-pass membrane protein</topology>
    </subcellularLocation>
</comment>
<dbReference type="PANTHER" id="PTHR42920:SF24">
    <property type="entry name" value="AROMATIC AMINO ACID EXPORTER YDDG"/>
    <property type="match status" value="1"/>
</dbReference>
<feature type="transmembrane region" description="Helical" evidence="8">
    <location>
        <begin position="307"/>
        <end position="325"/>
    </location>
</feature>
<dbReference type="InterPro" id="IPR037185">
    <property type="entry name" value="EmrE-like"/>
</dbReference>
<evidence type="ECO:0000256" key="6">
    <source>
        <dbReference type="ARBA" id="ARBA00023136"/>
    </source>
</evidence>
<feature type="transmembrane region" description="Helical" evidence="8">
    <location>
        <begin position="153"/>
        <end position="171"/>
    </location>
</feature>
<feature type="compositionally biased region" description="Polar residues" evidence="7">
    <location>
        <begin position="7"/>
        <end position="23"/>
    </location>
</feature>
<evidence type="ECO:0000256" key="4">
    <source>
        <dbReference type="ARBA" id="ARBA00022692"/>
    </source>
</evidence>
<dbReference type="InterPro" id="IPR051258">
    <property type="entry name" value="Diverse_Substrate_Transporter"/>
</dbReference>
<dbReference type="RefSeq" id="WP_117779927.1">
    <property type="nucleotide sequence ID" value="NZ_CP047129.1"/>
</dbReference>
<dbReference type="SUPFAM" id="SSF103481">
    <property type="entry name" value="Multidrug resistance efflux transporter EmrE"/>
    <property type="match status" value="1"/>
</dbReference>
<dbReference type="GO" id="GO:0005886">
    <property type="term" value="C:plasma membrane"/>
    <property type="evidence" value="ECO:0007669"/>
    <property type="project" value="UniProtKB-SubCell"/>
</dbReference>
<proteinExistence type="inferred from homology"/>
<accession>A0A6I6QXD9</accession>
<keyword evidence="3" id="KW-1003">Cell membrane</keyword>
<organism evidence="10 11">
    <name type="scientific">Bifidobacterium adolescentis</name>
    <dbReference type="NCBI Taxonomy" id="1680"/>
    <lineage>
        <taxon>Bacteria</taxon>
        <taxon>Bacillati</taxon>
        <taxon>Actinomycetota</taxon>
        <taxon>Actinomycetes</taxon>
        <taxon>Bifidobacteriales</taxon>
        <taxon>Bifidobacteriaceae</taxon>
        <taxon>Bifidobacterium</taxon>
    </lineage>
</organism>
<feature type="transmembrane region" description="Helical" evidence="8">
    <location>
        <begin position="63"/>
        <end position="85"/>
    </location>
</feature>
<keyword evidence="5 8" id="KW-1133">Transmembrane helix</keyword>
<reference evidence="10 11" key="1">
    <citation type="submission" date="2019-12" db="EMBL/GenBank/DDBJ databases">
        <title>Draft Genome Sequence of Bifidobacterium adolescentis ZJ2.</title>
        <authorList>
            <person name="Jin Z."/>
        </authorList>
    </citation>
    <scope>NUCLEOTIDE SEQUENCE [LARGE SCALE GENOMIC DNA]</scope>
    <source>
        <strain evidence="10 11">ZJ2</strain>
    </source>
</reference>
<feature type="transmembrane region" description="Helical" evidence="8">
    <location>
        <begin position="191"/>
        <end position="208"/>
    </location>
</feature>
<evidence type="ECO:0000256" key="5">
    <source>
        <dbReference type="ARBA" id="ARBA00022989"/>
    </source>
</evidence>
<evidence type="ECO:0000313" key="10">
    <source>
        <dbReference type="EMBL" id="QHB61857.1"/>
    </source>
</evidence>
<evidence type="ECO:0000256" key="1">
    <source>
        <dbReference type="ARBA" id="ARBA00004651"/>
    </source>
</evidence>
<dbReference type="Pfam" id="PF00892">
    <property type="entry name" value="EamA"/>
    <property type="match status" value="1"/>
</dbReference>
<evidence type="ECO:0000259" key="9">
    <source>
        <dbReference type="Pfam" id="PF00892"/>
    </source>
</evidence>
<name>A0A6I6QXD9_BIFAD</name>
<keyword evidence="4 8" id="KW-0812">Transmembrane</keyword>
<feature type="transmembrane region" description="Helical" evidence="8">
    <location>
        <begin position="220"/>
        <end position="236"/>
    </location>
</feature>
<dbReference type="NCBIfam" id="NF008676">
    <property type="entry name" value="PRK11689.1"/>
    <property type="match status" value="1"/>
</dbReference>
<feature type="region of interest" description="Disordered" evidence="7">
    <location>
        <begin position="1"/>
        <end position="23"/>
    </location>
</feature>
<evidence type="ECO:0000313" key="11">
    <source>
        <dbReference type="Proteomes" id="UP000464884"/>
    </source>
</evidence>
<dbReference type="Proteomes" id="UP000464884">
    <property type="component" value="Chromosome"/>
</dbReference>
<feature type="domain" description="EamA" evidence="9">
    <location>
        <begin position="192"/>
        <end position="322"/>
    </location>
</feature>
<keyword evidence="6 8" id="KW-0472">Membrane</keyword>
<dbReference type="PANTHER" id="PTHR42920">
    <property type="entry name" value="OS03G0707200 PROTEIN-RELATED"/>
    <property type="match status" value="1"/>
</dbReference>
<evidence type="ECO:0000256" key="7">
    <source>
        <dbReference type="SAM" id="MobiDB-lite"/>
    </source>
</evidence>
<evidence type="ECO:0000256" key="2">
    <source>
        <dbReference type="ARBA" id="ARBA00007362"/>
    </source>
</evidence>
<evidence type="ECO:0000256" key="3">
    <source>
        <dbReference type="ARBA" id="ARBA00022475"/>
    </source>
</evidence>
<evidence type="ECO:0000256" key="8">
    <source>
        <dbReference type="SAM" id="Phobius"/>
    </source>
</evidence>
<comment type="similarity">
    <text evidence="2">Belongs to the EamA transporter family.</text>
</comment>
<dbReference type="InterPro" id="IPR000620">
    <property type="entry name" value="EamA_dom"/>
</dbReference>
<feature type="transmembrane region" description="Helical" evidence="8">
    <location>
        <begin position="97"/>
        <end position="118"/>
    </location>
</feature>
<feature type="transmembrane region" description="Helical" evidence="8">
    <location>
        <begin position="38"/>
        <end position="57"/>
    </location>
</feature>
<dbReference type="EMBL" id="CP047129">
    <property type="protein sequence ID" value="QHB61857.1"/>
    <property type="molecule type" value="Genomic_DNA"/>
</dbReference>
<gene>
    <name evidence="10" type="primary">yddG</name>
    <name evidence="10" type="ORF">F3K97_00280</name>
</gene>
<feature type="transmembrane region" description="Helical" evidence="8">
    <location>
        <begin position="248"/>
        <end position="268"/>
    </location>
</feature>
<protein>
    <submittedName>
        <fullName evidence="10">Aromatic amino acid DMT transporter YddG</fullName>
    </submittedName>
</protein>
<feature type="transmembrane region" description="Helical" evidence="8">
    <location>
        <begin position="280"/>
        <end position="301"/>
    </location>
</feature>
<dbReference type="AlphaFoldDB" id="A0A6I6QXD9"/>
<sequence length="328" mass="33985">MGRLEPVNTNQKSPSDSGANHPTGNSCNPLLGHAISHAATLIGLFAIVLWGFMAGLVRLVSESFGATLGSALIYTVGGMLLLIVRRPKPIREAPRKYLIAGGLMFIAYEASISLSIGLATTNAQSVEVSLVNYLWPTLLVLMTAAVSHKRGAVAKAIPGAVIATIGVAMAVGGESLDMQEAVHNIASNPLPYVLAFVGAFIWAIYATFTPSLSGGYDGTTIFFCCVAVVLWTIHFVSGDGLPDTAPGIGGYAALIACAASISGGYACWGYGMLHGSMETLAIGSYATPLFSTASSTLLLGVALGMPFWIGVVLVVAGSLINVWFARCP</sequence>
<feature type="transmembrane region" description="Helical" evidence="8">
    <location>
        <begin position="130"/>
        <end position="146"/>
    </location>
</feature>